<evidence type="ECO:0000256" key="6">
    <source>
        <dbReference type="SAM" id="Phobius"/>
    </source>
</evidence>
<dbReference type="Pfam" id="PF02518">
    <property type="entry name" value="HATPase_c"/>
    <property type="match status" value="1"/>
</dbReference>
<gene>
    <name evidence="9" type="ORF">LG651_01925</name>
</gene>
<evidence type="ECO:0000313" key="10">
    <source>
        <dbReference type="Proteomes" id="UP001139286"/>
    </source>
</evidence>
<dbReference type="InterPro" id="IPR005467">
    <property type="entry name" value="His_kinase_dom"/>
</dbReference>
<dbReference type="RefSeq" id="WP_226694470.1">
    <property type="nucleotide sequence ID" value="NZ_JAJAPX010000001.1"/>
</dbReference>
<comment type="catalytic activity">
    <reaction evidence="1">
        <text>ATP + protein L-histidine = ADP + protein N-phospho-L-histidine.</text>
        <dbReference type="EC" id="2.7.13.3"/>
    </reaction>
</comment>
<dbReference type="CDD" id="cd17546">
    <property type="entry name" value="REC_hyHK_CKI1_RcsC-like"/>
    <property type="match status" value="1"/>
</dbReference>
<dbReference type="EMBL" id="JAJAPX010000001">
    <property type="protein sequence ID" value="MCB4806991.1"/>
    <property type="molecule type" value="Genomic_DNA"/>
</dbReference>
<sequence length="740" mass="84747">MAFNFYKSYRFKIVFSFLIVIAVTLLLFVSYNYFNSKTLELQKLSNSIYELESDFSNNEKYFLSFLLNGYKSPEFYNNYKEKNIDAFINKITQQKDSLINISRKLNANKLLTNSDLVDSLKTKFGHLYKLSEHIKHERFLLGYHDYGKIGHMRKLIHGIEASRNLPVDKILQLRRHEKDFLLRSDSLYINQFNSLASKLIEENPKLVSLKNYKNLFNDVSKLYFNIGYNSNKSHGLCANILATNKNILSDLNEINTISKAEIAKKNAGTSIFIKSSISAILLFMVLLILYLSQILTRDLKRLKVSMHKFIKSDFKEYDFNVDENSKILEIDFLYKAYDLLKENLLKNIDGLNLTIEELERATAYKSSFLANMSHEIRTPLNGIIGVLNLINQTNLNENQVKLLEIANHSSSHLLGLINLILDYSKISAGKMELEYIPLQVEEDLSKIIKIFDFQAQEKNIDLLFEYNKDKNASDFVFGDTIRLNQIIINLLNNALKFTETGYVKLKVTQKQLNANTDTFLFSVKDTGIGMEKSMSDKIFQAFEQEDLSTTRKFGGTGLGLAISNELASLMNAELKFESEKGVGTEFYFELQLKRTSQDSSLIPKNNFISNLNSKGETIKVLVVDDNKMNQKVLALMLKKFNIEINYADNGVEAIEAFKNGAFHMVFMDIQMPIMDGLEATKNIKQTEIFKANPIPIIAVSASAYTDDRRQASQAGIDDFISKPIELKNLQDILIKYSLKV</sequence>
<evidence type="ECO:0000313" key="9">
    <source>
        <dbReference type="EMBL" id="MCB4806991.1"/>
    </source>
</evidence>
<dbReference type="PANTHER" id="PTHR45339:SF1">
    <property type="entry name" value="HYBRID SIGNAL TRANSDUCTION HISTIDINE KINASE J"/>
    <property type="match status" value="1"/>
</dbReference>
<feature type="domain" description="Histidine kinase" evidence="7">
    <location>
        <begin position="371"/>
        <end position="594"/>
    </location>
</feature>
<dbReference type="SUPFAM" id="SSF52172">
    <property type="entry name" value="CheY-like"/>
    <property type="match status" value="1"/>
</dbReference>
<evidence type="ECO:0000256" key="2">
    <source>
        <dbReference type="ARBA" id="ARBA00012438"/>
    </source>
</evidence>
<dbReference type="Pfam" id="PF00512">
    <property type="entry name" value="HisKA"/>
    <property type="match status" value="1"/>
</dbReference>
<evidence type="ECO:0000259" key="7">
    <source>
        <dbReference type="PROSITE" id="PS50109"/>
    </source>
</evidence>
<dbReference type="FunFam" id="3.30.565.10:FF:000010">
    <property type="entry name" value="Sensor histidine kinase RcsC"/>
    <property type="match status" value="1"/>
</dbReference>
<dbReference type="InterPro" id="IPR036097">
    <property type="entry name" value="HisK_dim/P_sf"/>
</dbReference>
<feature type="modified residue" description="4-aspartylphosphate" evidence="5">
    <location>
        <position position="668"/>
    </location>
</feature>
<keyword evidence="10" id="KW-1185">Reference proteome</keyword>
<dbReference type="Proteomes" id="UP001139286">
    <property type="component" value="Unassembled WGS sequence"/>
</dbReference>
<accession>A0A9X1L5R5</accession>
<organism evidence="9 10">
    <name type="scientific">Neotamlana sargassicola</name>
    <dbReference type="NCBI Taxonomy" id="2883125"/>
    <lineage>
        <taxon>Bacteria</taxon>
        <taxon>Pseudomonadati</taxon>
        <taxon>Bacteroidota</taxon>
        <taxon>Flavobacteriia</taxon>
        <taxon>Flavobacteriales</taxon>
        <taxon>Flavobacteriaceae</taxon>
        <taxon>Neotamlana</taxon>
    </lineage>
</organism>
<feature type="domain" description="Response regulatory" evidence="8">
    <location>
        <begin position="619"/>
        <end position="737"/>
    </location>
</feature>
<dbReference type="Gene3D" id="3.40.50.2300">
    <property type="match status" value="1"/>
</dbReference>
<dbReference type="Pfam" id="PF00072">
    <property type="entry name" value="Response_reg"/>
    <property type="match status" value="1"/>
</dbReference>
<dbReference type="Gene3D" id="1.10.287.130">
    <property type="match status" value="1"/>
</dbReference>
<comment type="caution">
    <text evidence="9">The sequence shown here is derived from an EMBL/GenBank/DDBJ whole genome shotgun (WGS) entry which is preliminary data.</text>
</comment>
<dbReference type="SMART" id="SM00448">
    <property type="entry name" value="REC"/>
    <property type="match status" value="1"/>
</dbReference>
<keyword evidence="6" id="KW-0472">Membrane</keyword>
<dbReference type="CDD" id="cd16922">
    <property type="entry name" value="HATPase_EvgS-ArcB-TorS-like"/>
    <property type="match status" value="1"/>
</dbReference>
<dbReference type="PRINTS" id="PR00344">
    <property type="entry name" value="BCTRLSENSOR"/>
</dbReference>
<feature type="transmembrane region" description="Helical" evidence="6">
    <location>
        <begin position="271"/>
        <end position="291"/>
    </location>
</feature>
<evidence type="ECO:0000256" key="5">
    <source>
        <dbReference type="PROSITE-ProRule" id="PRU00169"/>
    </source>
</evidence>
<proteinExistence type="predicted"/>
<dbReference type="SUPFAM" id="SSF47384">
    <property type="entry name" value="Homodimeric domain of signal transducing histidine kinase"/>
    <property type="match status" value="1"/>
</dbReference>
<dbReference type="PANTHER" id="PTHR45339">
    <property type="entry name" value="HYBRID SIGNAL TRANSDUCTION HISTIDINE KINASE J"/>
    <property type="match status" value="1"/>
</dbReference>
<dbReference type="InterPro" id="IPR003594">
    <property type="entry name" value="HATPase_dom"/>
</dbReference>
<dbReference type="InterPro" id="IPR011006">
    <property type="entry name" value="CheY-like_superfamily"/>
</dbReference>
<feature type="transmembrane region" description="Helical" evidence="6">
    <location>
        <begin position="13"/>
        <end position="34"/>
    </location>
</feature>
<keyword evidence="6" id="KW-0812">Transmembrane</keyword>
<dbReference type="SUPFAM" id="SSF55874">
    <property type="entry name" value="ATPase domain of HSP90 chaperone/DNA topoisomerase II/histidine kinase"/>
    <property type="match status" value="1"/>
</dbReference>
<dbReference type="InterPro" id="IPR003661">
    <property type="entry name" value="HisK_dim/P_dom"/>
</dbReference>
<keyword evidence="6" id="KW-1133">Transmembrane helix</keyword>
<dbReference type="SMART" id="SM00387">
    <property type="entry name" value="HATPase_c"/>
    <property type="match status" value="1"/>
</dbReference>
<dbReference type="PROSITE" id="PS50109">
    <property type="entry name" value="HIS_KIN"/>
    <property type="match status" value="1"/>
</dbReference>
<name>A0A9X1L5R5_9FLAO</name>
<evidence type="ECO:0000259" key="8">
    <source>
        <dbReference type="PROSITE" id="PS50110"/>
    </source>
</evidence>
<keyword evidence="4" id="KW-0902">Two-component regulatory system</keyword>
<dbReference type="GO" id="GO:0000155">
    <property type="term" value="F:phosphorelay sensor kinase activity"/>
    <property type="evidence" value="ECO:0007669"/>
    <property type="project" value="InterPro"/>
</dbReference>
<dbReference type="InterPro" id="IPR004358">
    <property type="entry name" value="Sig_transdc_His_kin-like_C"/>
</dbReference>
<dbReference type="InterPro" id="IPR001789">
    <property type="entry name" value="Sig_transdc_resp-reg_receiver"/>
</dbReference>
<dbReference type="EC" id="2.7.13.3" evidence="2"/>
<evidence type="ECO:0000256" key="3">
    <source>
        <dbReference type="ARBA" id="ARBA00022553"/>
    </source>
</evidence>
<dbReference type="CDD" id="cd00082">
    <property type="entry name" value="HisKA"/>
    <property type="match status" value="1"/>
</dbReference>
<protein>
    <recommendedName>
        <fullName evidence="2">histidine kinase</fullName>
        <ecNumber evidence="2">2.7.13.3</ecNumber>
    </recommendedName>
</protein>
<keyword evidence="3 5" id="KW-0597">Phosphoprotein</keyword>
<dbReference type="AlphaFoldDB" id="A0A9X1L5R5"/>
<dbReference type="InterPro" id="IPR036890">
    <property type="entry name" value="HATPase_C_sf"/>
</dbReference>
<dbReference type="Gene3D" id="3.30.565.10">
    <property type="entry name" value="Histidine kinase-like ATPase, C-terminal domain"/>
    <property type="match status" value="1"/>
</dbReference>
<dbReference type="PROSITE" id="PS50110">
    <property type="entry name" value="RESPONSE_REGULATORY"/>
    <property type="match status" value="1"/>
</dbReference>
<reference evidence="9" key="1">
    <citation type="submission" date="2021-10" db="EMBL/GenBank/DDBJ databases">
        <title>Tamlana sargassums sp. nov., and Tamlana laminarinivorans sp. nov., two new bacteria isolated from the brown alga.</title>
        <authorList>
            <person name="Li J."/>
        </authorList>
    </citation>
    <scope>NUCLEOTIDE SEQUENCE</scope>
    <source>
        <strain evidence="9">62-3</strain>
    </source>
</reference>
<evidence type="ECO:0000256" key="1">
    <source>
        <dbReference type="ARBA" id="ARBA00000085"/>
    </source>
</evidence>
<dbReference type="SMART" id="SM00388">
    <property type="entry name" value="HisKA"/>
    <property type="match status" value="1"/>
</dbReference>
<evidence type="ECO:0000256" key="4">
    <source>
        <dbReference type="ARBA" id="ARBA00023012"/>
    </source>
</evidence>